<organism evidence="1 2">
    <name type="scientific">Rotaria sordida</name>
    <dbReference type="NCBI Taxonomy" id="392033"/>
    <lineage>
        <taxon>Eukaryota</taxon>
        <taxon>Metazoa</taxon>
        <taxon>Spiralia</taxon>
        <taxon>Gnathifera</taxon>
        <taxon>Rotifera</taxon>
        <taxon>Eurotatoria</taxon>
        <taxon>Bdelloidea</taxon>
        <taxon>Philodinida</taxon>
        <taxon>Philodinidae</taxon>
        <taxon>Rotaria</taxon>
    </lineage>
</organism>
<accession>A0A820BC49</accession>
<feature type="non-terminal residue" evidence="1">
    <location>
        <position position="49"/>
    </location>
</feature>
<dbReference type="AlphaFoldDB" id="A0A820BC49"/>
<gene>
    <name evidence="1" type="ORF">OTI717_LOCUS38735</name>
</gene>
<sequence length="49" mass="5979">HRLLSIKTLNSNEHADQFNQLLRLVYQQQRRETHTLDNTIQYNEQEKNV</sequence>
<proteinExistence type="predicted"/>
<comment type="caution">
    <text evidence="1">The sequence shown here is derived from an EMBL/GenBank/DDBJ whole genome shotgun (WGS) entry which is preliminary data.</text>
</comment>
<reference evidence="1" key="1">
    <citation type="submission" date="2021-02" db="EMBL/GenBank/DDBJ databases">
        <authorList>
            <person name="Nowell W R."/>
        </authorList>
    </citation>
    <scope>NUCLEOTIDE SEQUENCE</scope>
</reference>
<evidence type="ECO:0000313" key="1">
    <source>
        <dbReference type="EMBL" id="CAF4205044.1"/>
    </source>
</evidence>
<name>A0A820BC49_9BILA</name>
<dbReference type="Proteomes" id="UP000663823">
    <property type="component" value="Unassembled WGS sequence"/>
</dbReference>
<evidence type="ECO:0000313" key="2">
    <source>
        <dbReference type="Proteomes" id="UP000663823"/>
    </source>
</evidence>
<dbReference type="EMBL" id="CAJOAX010022131">
    <property type="protein sequence ID" value="CAF4205044.1"/>
    <property type="molecule type" value="Genomic_DNA"/>
</dbReference>
<protein>
    <submittedName>
        <fullName evidence="1">Uncharacterized protein</fullName>
    </submittedName>
</protein>